<organism evidence="1 2">
    <name type="scientific">Candidatus Spyradenecus faecavium</name>
    <dbReference type="NCBI Taxonomy" id="2840947"/>
    <lineage>
        <taxon>Bacteria</taxon>
        <taxon>Pseudomonadati</taxon>
        <taxon>Lentisphaerota</taxon>
        <taxon>Lentisphaeria</taxon>
        <taxon>Lentisphaerales</taxon>
        <taxon>Lentisphaeraceae</taxon>
        <taxon>Lentisphaeraceae incertae sedis</taxon>
        <taxon>Candidatus Spyradenecus</taxon>
    </lineage>
</organism>
<reference evidence="1" key="1">
    <citation type="submission" date="2020-10" db="EMBL/GenBank/DDBJ databases">
        <authorList>
            <person name="Gilroy R."/>
        </authorList>
    </citation>
    <scope>NUCLEOTIDE SEQUENCE</scope>
    <source>
        <strain evidence="1">35461</strain>
    </source>
</reference>
<dbReference type="AlphaFoldDB" id="A0A9D1NPF0"/>
<proteinExistence type="predicted"/>
<protein>
    <recommendedName>
        <fullName evidence="3">Glycosyl transferase</fullName>
    </recommendedName>
</protein>
<accession>A0A9D1NPF0</accession>
<sequence length="155" mass="17558">DAVPCETACFEGLFVDARLAAECIAPWERFFLAWDDILFGMLASKVGCNLYIRDFCVQKQFDKERPLIGALRYHSSLPGRYFHLRNFCLVIRLVRARGWGGALAWFRYAVEWAKACALTLVAERDWRGARALVLAWWQGIHGDLGGAPGLVLPPR</sequence>
<reference evidence="1" key="2">
    <citation type="journal article" date="2021" name="PeerJ">
        <title>Extensive microbial diversity within the chicken gut microbiome revealed by metagenomics and culture.</title>
        <authorList>
            <person name="Gilroy R."/>
            <person name="Ravi A."/>
            <person name="Getino M."/>
            <person name="Pursley I."/>
            <person name="Horton D.L."/>
            <person name="Alikhan N.F."/>
            <person name="Baker D."/>
            <person name="Gharbi K."/>
            <person name="Hall N."/>
            <person name="Watson M."/>
            <person name="Adriaenssens E.M."/>
            <person name="Foster-Nyarko E."/>
            <person name="Jarju S."/>
            <person name="Secka A."/>
            <person name="Antonio M."/>
            <person name="Oren A."/>
            <person name="Chaudhuri R.R."/>
            <person name="La Ragione R."/>
            <person name="Hildebrand F."/>
            <person name="Pallen M.J."/>
        </authorList>
    </citation>
    <scope>NUCLEOTIDE SEQUENCE</scope>
    <source>
        <strain evidence="1">35461</strain>
    </source>
</reference>
<dbReference type="EMBL" id="DVOR01000225">
    <property type="protein sequence ID" value="HIV09843.1"/>
    <property type="molecule type" value="Genomic_DNA"/>
</dbReference>
<name>A0A9D1NPF0_9BACT</name>
<evidence type="ECO:0000313" key="1">
    <source>
        <dbReference type="EMBL" id="HIV09843.1"/>
    </source>
</evidence>
<evidence type="ECO:0008006" key="3">
    <source>
        <dbReference type="Google" id="ProtNLM"/>
    </source>
</evidence>
<evidence type="ECO:0000313" key="2">
    <source>
        <dbReference type="Proteomes" id="UP000886845"/>
    </source>
</evidence>
<dbReference type="Proteomes" id="UP000886845">
    <property type="component" value="Unassembled WGS sequence"/>
</dbReference>
<feature type="non-terminal residue" evidence="1">
    <location>
        <position position="1"/>
    </location>
</feature>
<gene>
    <name evidence="1" type="ORF">IAC79_07005</name>
</gene>
<comment type="caution">
    <text evidence="1">The sequence shown here is derived from an EMBL/GenBank/DDBJ whole genome shotgun (WGS) entry which is preliminary data.</text>
</comment>